<keyword evidence="11" id="KW-0472">Membrane</keyword>
<evidence type="ECO:0000313" key="19">
    <source>
        <dbReference type="Proteomes" id="UP001501844"/>
    </source>
</evidence>
<feature type="domain" description="Histidine kinase" evidence="14">
    <location>
        <begin position="276"/>
        <end position="497"/>
    </location>
</feature>
<evidence type="ECO:0000256" key="1">
    <source>
        <dbReference type="ARBA" id="ARBA00000085"/>
    </source>
</evidence>
<dbReference type="RefSeq" id="WP_345161683.1">
    <property type="nucleotide sequence ID" value="NZ_BAABGX010000001.1"/>
</dbReference>
<evidence type="ECO:0000313" key="18">
    <source>
        <dbReference type="EMBL" id="GAA4296457.1"/>
    </source>
</evidence>
<evidence type="ECO:0000256" key="8">
    <source>
        <dbReference type="ARBA" id="ARBA00022840"/>
    </source>
</evidence>
<gene>
    <name evidence="18" type="ORF">GCM10023183_03350</name>
</gene>
<feature type="domain" description="PAS" evidence="16">
    <location>
        <begin position="142"/>
        <end position="190"/>
    </location>
</feature>
<reference evidence="19" key="1">
    <citation type="journal article" date="2019" name="Int. J. Syst. Evol. Microbiol.">
        <title>The Global Catalogue of Microorganisms (GCM) 10K type strain sequencing project: providing services to taxonomists for standard genome sequencing and annotation.</title>
        <authorList>
            <consortium name="The Broad Institute Genomics Platform"/>
            <consortium name="The Broad Institute Genome Sequencing Center for Infectious Disease"/>
            <person name="Wu L."/>
            <person name="Ma J."/>
        </authorList>
    </citation>
    <scope>NUCLEOTIDE SEQUENCE [LARGE SCALE GENOMIC DNA]</scope>
    <source>
        <strain evidence="19">JCM 17917</strain>
    </source>
</reference>
<feature type="modified residue" description="4-aspartylphosphate" evidence="13">
    <location>
        <position position="572"/>
    </location>
</feature>
<dbReference type="InterPro" id="IPR001789">
    <property type="entry name" value="Sig_transdc_resp-reg_receiver"/>
</dbReference>
<dbReference type="PRINTS" id="PR00344">
    <property type="entry name" value="BCTRLSENSOR"/>
</dbReference>
<dbReference type="SMART" id="SM00387">
    <property type="entry name" value="HATPase_c"/>
    <property type="match status" value="1"/>
</dbReference>
<dbReference type="InterPro" id="IPR036097">
    <property type="entry name" value="HisK_dim/P_sf"/>
</dbReference>
<proteinExistence type="predicted"/>
<dbReference type="PROSITE" id="PS50110">
    <property type="entry name" value="RESPONSE_REGULATORY"/>
    <property type="match status" value="2"/>
</dbReference>
<dbReference type="Gene3D" id="3.40.50.2300">
    <property type="match status" value="2"/>
</dbReference>
<protein>
    <recommendedName>
        <fullName evidence="3">histidine kinase</fullName>
        <ecNumber evidence="3">2.7.13.3</ecNumber>
    </recommendedName>
</protein>
<dbReference type="NCBIfam" id="TIGR00229">
    <property type="entry name" value="sensory_box"/>
    <property type="match status" value="1"/>
</dbReference>
<dbReference type="Pfam" id="PF01627">
    <property type="entry name" value="Hpt"/>
    <property type="match status" value="1"/>
</dbReference>
<dbReference type="Pfam" id="PF08448">
    <property type="entry name" value="PAS_4"/>
    <property type="match status" value="1"/>
</dbReference>
<evidence type="ECO:0000256" key="2">
    <source>
        <dbReference type="ARBA" id="ARBA00004651"/>
    </source>
</evidence>
<dbReference type="EMBL" id="BAABGX010000001">
    <property type="protein sequence ID" value="GAA4296457.1"/>
    <property type="molecule type" value="Genomic_DNA"/>
</dbReference>
<dbReference type="PROSITE" id="PS50894">
    <property type="entry name" value="HPT"/>
    <property type="match status" value="1"/>
</dbReference>
<keyword evidence="7" id="KW-0547">Nucleotide-binding</keyword>
<evidence type="ECO:0000256" key="13">
    <source>
        <dbReference type="PROSITE-ProRule" id="PRU00169"/>
    </source>
</evidence>
<dbReference type="PROSITE" id="PS50112">
    <property type="entry name" value="PAS"/>
    <property type="match status" value="1"/>
</dbReference>
<dbReference type="Pfam" id="PF02518">
    <property type="entry name" value="HATPase_c"/>
    <property type="match status" value="1"/>
</dbReference>
<dbReference type="InterPro" id="IPR003661">
    <property type="entry name" value="HisK_dim/P_dom"/>
</dbReference>
<dbReference type="CDD" id="cd00130">
    <property type="entry name" value="PAS"/>
    <property type="match status" value="1"/>
</dbReference>
<dbReference type="InterPro" id="IPR036641">
    <property type="entry name" value="HPT_dom_sf"/>
</dbReference>
<evidence type="ECO:0000256" key="9">
    <source>
        <dbReference type="ARBA" id="ARBA00022989"/>
    </source>
</evidence>
<evidence type="ECO:0000256" key="12">
    <source>
        <dbReference type="PROSITE-ProRule" id="PRU00110"/>
    </source>
</evidence>
<dbReference type="Gene3D" id="3.30.450.20">
    <property type="entry name" value="PAS domain"/>
    <property type="match status" value="1"/>
</dbReference>
<dbReference type="Pfam" id="PF00512">
    <property type="entry name" value="HisKA"/>
    <property type="match status" value="1"/>
</dbReference>
<dbReference type="Gene3D" id="1.20.120.160">
    <property type="entry name" value="HPT domain"/>
    <property type="match status" value="1"/>
</dbReference>
<keyword evidence="8" id="KW-0067">ATP-binding</keyword>
<keyword evidence="19" id="KW-1185">Reference proteome</keyword>
<comment type="subcellular location">
    <subcellularLocation>
        <location evidence="2">Cell membrane</location>
        <topology evidence="2">Multi-pass membrane protein</topology>
    </subcellularLocation>
</comment>
<dbReference type="InterPro" id="IPR035965">
    <property type="entry name" value="PAS-like_dom_sf"/>
</dbReference>
<dbReference type="SMART" id="SM00448">
    <property type="entry name" value="REC"/>
    <property type="match status" value="2"/>
</dbReference>
<keyword evidence="6" id="KW-0812">Transmembrane</keyword>
<dbReference type="InterPro" id="IPR013656">
    <property type="entry name" value="PAS_4"/>
</dbReference>
<comment type="catalytic activity">
    <reaction evidence="1">
        <text>ATP + protein L-histidine = ADP + protein N-phospho-L-histidine.</text>
        <dbReference type="EC" id="2.7.13.3"/>
    </reaction>
</comment>
<keyword evidence="4" id="KW-1003">Cell membrane</keyword>
<dbReference type="PROSITE" id="PS50109">
    <property type="entry name" value="HIS_KIN"/>
    <property type="match status" value="1"/>
</dbReference>
<accession>A0ABP8F6U6</accession>
<evidence type="ECO:0000256" key="6">
    <source>
        <dbReference type="ARBA" id="ARBA00022692"/>
    </source>
</evidence>
<dbReference type="CDD" id="cd00082">
    <property type="entry name" value="HisKA"/>
    <property type="match status" value="1"/>
</dbReference>
<dbReference type="CDD" id="cd00156">
    <property type="entry name" value="REC"/>
    <property type="match status" value="1"/>
</dbReference>
<dbReference type="InterPro" id="IPR008207">
    <property type="entry name" value="Sig_transdc_His_kin_Hpt_dom"/>
</dbReference>
<evidence type="ECO:0000256" key="7">
    <source>
        <dbReference type="ARBA" id="ARBA00022741"/>
    </source>
</evidence>
<dbReference type="InterPro" id="IPR036890">
    <property type="entry name" value="HATPase_C_sf"/>
</dbReference>
<name>A0ABP8F6U6_9BACT</name>
<feature type="modified residue" description="Phosphohistidine" evidence="12">
    <location>
        <position position="720"/>
    </location>
</feature>
<feature type="domain" description="Response regulatory" evidence="15">
    <location>
        <begin position="523"/>
        <end position="640"/>
    </location>
</feature>
<evidence type="ECO:0000259" key="17">
    <source>
        <dbReference type="PROSITE" id="PS50894"/>
    </source>
</evidence>
<evidence type="ECO:0000256" key="10">
    <source>
        <dbReference type="ARBA" id="ARBA00023012"/>
    </source>
</evidence>
<dbReference type="Gene3D" id="3.30.565.10">
    <property type="entry name" value="Histidine kinase-like ATPase, C-terminal domain"/>
    <property type="match status" value="1"/>
</dbReference>
<dbReference type="SUPFAM" id="SSF52172">
    <property type="entry name" value="CheY-like"/>
    <property type="match status" value="2"/>
</dbReference>
<evidence type="ECO:0000256" key="3">
    <source>
        <dbReference type="ARBA" id="ARBA00012438"/>
    </source>
</evidence>
<dbReference type="SUPFAM" id="SSF55874">
    <property type="entry name" value="ATPase domain of HSP90 chaperone/DNA topoisomerase II/histidine kinase"/>
    <property type="match status" value="1"/>
</dbReference>
<keyword evidence="5 13" id="KW-0597">Phosphoprotein</keyword>
<dbReference type="PANTHER" id="PTHR45339">
    <property type="entry name" value="HYBRID SIGNAL TRANSDUCTION HISTIDINE KINASE J"/>
    <property type="match status" value="1"/>
</dbReference>
<keyword evidence="10" id="KW-0902">Two-component regulatory system</keyword>
<dbReference type="EC" id="2.7.13.3" evidence="3"/>
<dbReference type="SUPFAM" id="SSF47384">
    <property type="entry name" value="Homodimeric domain of signal transducing histidine kinase"/>
    <property type="match status" value="1"/>
</dbReference>
<evidence type="ECO:0000256" key="4">
    <source>
        <dbReference type="ARBA" id="ARBA00022475"/>
    </source>
</evidence>
<dbReference type="InterPro" id="IPR004358">
    <property type="entry name" value="Sig_transdc_His_kin-like_C"/>
</dbReference>
<dbReference type="InterPro" id="IPR000014">
    <property type="entry name" value="PAS"/>
</dbReference>
<sequence>MEPQVRLLVVDDDEVDRMIIKRSLRTANVDAEVHNAAKGAEALQALAQKQFDFIFIDFMLPDMNGLELLQIIRERGITTPVQIVTSQGDERIAVEAMKTGASDYLPKTLLTPEGISQSIRSAIRLHRIEQDRLRTEQELRHTQEQLETVISGAPIILWAIDTAGTYSMCRGNGLSLIGLQQDELVGASAFEVFKEFSSVMACMRRALGGHSCKCTIQMQQVWFDCLFLPMRDQDQVVGVIGVCYDITERIAIEQELKNAKDAALGVARVKEQFLANMSHEIRTPMNGILGLTELLWNTRLDDRQREFLQAINTSANNLMVIINDLLDFSKIEAGKITLESIPFDLRPLIKQLLAILEIKAKERNNSLKFFLDSDIPDIVQGDPVRLSQILNNLIGNALKFTENGSVKLSIEVMAQEAERVFIEFTVSDTGIGIQEEKLTTIFDKFTQGSNDTTRRFGGTGLGLSIAKELVEVQGGKIAVESVMGQGSTFKVVIPFLKTDAALPSNGTLLPEADNHLEKLAGARVLLAEDNPINQLLVKRLLEDRHMSYQVANNGREALDLLTAHDFDLVLMDMQMPEMDGYEAMQHIRQEMGAKSTIPIIALTAHATQGEATKCIMAGANSFVSKPFKAQILLKEMASYLSHKTNPIPDASIPAEPHKNLAMETERDGLDLSYLNQFAEGNLGFMLEIIHIFLEQTPAQLAEMQEAGARSDWKTVSALSHKMKSSLALIGIDQLQELNGQIEYASLHRVDTQGLQDLIQAFSQMVHSVIKQLQVEAQRLKLSMKDGKNIGD</sequence>
<comment type="caution">
    <text evidence="18">The sequence shown here is derived from an EMBL/GenBank/DDBJ whole genome shotgun (WGS) entry which is preliminary data.</text>
</comment>
<evidence type="ECO:0000256" key="11">
    <source>
        <dbReference type="ARBA" id="ARBA00023136"/>
    </source>
</evidence>
<dbReference type="PANTHER" id="PTHR45339:SF1">
    <property type="entry name" value="HYBRID SIGNAL TRANSDUCTION HISTIDINE KINASE J"/>
    <property type="match status" value="1"/>
</dbReference>
<dbReference type="SUPFAM" id="SSF55785">
    <property type="entry name" value="PYP-like sensor domain (PAS domain)"/>
    <property type="match status" value="1"/>
</dbReference>
<evidence type="ECO:0000256" key="5">
    <source>
        <dbReference type="ARBA" id="ARBA00022553"/>
    </source>
</evidence>
<dbReference type="InterPro" id="IPR005467">
    <property type="entry name" value="His_kinase_dom"/>
</dbReference>
<dbReference type="SUPFAM" id="SSF47226">
    <property type="entry name" value="Histidine-containing phosphotransfer domain, HPT domain"/>
    <property type="match status" value="1"/>
</dbReference>
<feature type="domain" description="Response regulatory" evidence="15">
    <location>
        <begin position="6"/>
        <end position="122"/>
    </location>
</feature>
<evidence type="ECO:0000259" key="14">
    <source>
        <dbReference type="PROSITE" id="PS50109"/>
    </source>
</evidence>
<dbReference type="CDD" id="cd16922">
    <property type="entry name" value="HATPase_EvgS-ArcB-TorS-like"/>
    <property type="match status" value="1"/>
</dbReference>
<evidence type="ECO:0000259" key="16">
    <source>
        <dbReference type="PROSITE" id="PS50112"/>
    </source>
</evidence>
<dbReference type="Gene3D" id="1.10.287.130">
    <property type="match status" value="1"/>
</dbReference>
<dbReference type="SMART" id="SM00388">
    <property type="entry name" value="HisKA"/>
    <property type="match status" value="1"/>
</dbReference>
<dbReference type="InterPro" id="IPR011006">
    <property type="entry name" value="CheY-like_superfamily"/>
</dbReference>
<dbReference type="CDD" id="cd17546">
    <property type="entry name" value="REC_hyHK_CKI1_RcsC-like"/>
    <property type="match status" value="1"/>
</dbReference>
<dbReference type="Proteomes" id="UP001501844">
    <property type="component" value="Unassembled WGS sequence"/>
</dbReference>
<feature type="domain" description="HPt" evidence="17">
    <location>
        <begin position="681"/>
        <end position="775"/>
    </location>
</feature>
<feature type="modified residue" description="4-aspartylphosphate" evidence="13">
    <location>
        <position position="57"/>
    </location>
</feature>
<dbReference type="InterPro" id="IPR003594">
    <property type="entry name" value="HATPase_dom"/>
</dbReference>
<keyword evidence="9" id="KW-1133">Transmembrane helix</keyword>
<dbReference type="Pfam" id="PF00072">
    <property type="entry name" value="Response_reg"/>
    <property type="match status" value="2"/>
</dbReference>
<organism evidence="18 19">
    <name type="scientific">Nibribacter koreensis</name>
    <dbReference type="NCBI Taxonomy" id="1084519"/>
    <lineage>
        <taxon>Bacteria</taxon>
        <taxon>Pseudomonadati</taxon>
        <taxon>Bacteroidota</taxon>
        <taxon>Cytophagia</taxon>
        <taxon>Cytophagales</taxon>
        <taxon>Hymenobacteraceae</taxon>
        <taxon>Nibribacter</taxon>
    </lineage>
</organism>
<evidence type="ECO:0000259" key="15">
    <source>
        <dbReference type="PROSITE" id="PS50110"/>
    </source>
</evidence>